<sequence>MNNWFRKVVVGILLAGATILGGGFSVSTAAADVNDFSFSSMHATYLLGVDGTGRSTLTTIEKLTAVFPESDQNHGIQRAIPVDYDGHGTNLRLESVEDGNGVALPYTAEESRGFLVVTIASENFVHGDNTYVLTYTQRDVILKPADGGGKQEFYWDVNGTGWAQPFDNVVAVVLMPGWLASSLTGPAACYQGAANSHLACSALDRAALGVTAQFTARAKRLAPGENLTVAIEFAPGTFAQRQTAYFASPWAIPLLALAIVSVGIFALTLIIRRTRWRDHPGRGIIVAEYGPPPTITPLMAATVFGRSSKAVAAAIMSLAVSGNLRILDEGEITLSGPSAWGRRGTKAGQEFVLELISPEGVQSEERELLAALFGDQLVPGAQRGLSAVDVGVNRKLSKLRSRVAGSSRNSGIRGSIGTIVPSVLIGVSGLVAITAILLAISMAAEELGGATPFLLAMLVVVAALLTLVFSVNVHPLTASGAALRDHLKGLREYISLAETDRLRVLQSPKGTLRVPVDTTDLRLRLKLTEKVLPYAVLFGLEKEWSTELANLYAASDTQPTWYGGTSGFNAMLFAASLSTFASTASSSWAGASSSSSMGGSGGGGFSGGGGGGGGGGGV</sequence>
<comment type="caution">
    <text evidence="5">The sequence shown here is derived from an EMBL/GenBank/DDBJ whole genome shotgun (WGS) entry which is preliminary data.</text>
</comment>
<name>A0A7W3JS48_9MICO</name>
<dbReference type="Pfam" id="PF20990">
    <property type="entry name" value="DUF2207_C"/>
    <property type="match status" value="1"/>
</dbReference>
<gene>
    <name evidence="5" type="ORF">FB555_000305</name>
</gene>
<dbReference type="EMBL" id="JACGWU010000001">
    <property type="protein sequence ID" value="MBA8828234.1"/>
    <property type="molecule type" value="Genomic_DNA"/>
</dbReference>
<organism evidence="5 6">
    <name type="scientific">Alpinimonas psychrophila</name>
    <dbReference type="NCBI Taxonomy" id="748908"/>
    <lineage>
        <taxon>Bacteria</taxon>
        <taxon>Bacillati</taxon>
        <taxon>Actinomycetota</taxon>
        <taxon>Actinomycetes</taxon>
        <taxon>Micrococcales</taxon>
        <taxon>Microbacteriaceae</taxon>
        <taxon>Alpinimonas</taxon>
    </lineage>
</organism>
<dbReference type="Proteomes" id="UP000524237">
    <property type="component" value="Unassembled WGS sequence"/>
</dbReference>
<dbReference type="Pfam" id="PF09972">
    <property type="entry name" value="DUF2207"/>
    <property type="match status" value="1"/>
</dbReference>
<feature type="region of interest" description="Disordered" evidence="1">
    <location>
        <begin position="599"/>
        <end position="618"/>
    </location>
</feature>
<feature type="domain" description="DUF2207" evidence="3">
    <location>
        <begin position="57"/>
        <end position="232"/>
    </location>
</feature>
<proteinExistence type="predicted"/>
<accession>A0A7W3JS48</accession>
<evidence type="ECO:0000256" key="2">
    <source>
        <dbReference type="SAM" id="Phobius"/>
    </source>
</evidence>
<evidence type="ECO:0000259" key="4">
    <source>
        <dbReference type="Pfam" id="PF20990"/>
    </source>
</evidence>
<keyword evidence="2" id="KW-0812">Transmembrane</keyword>
<reference evidence="5 6" key="1">
    <citation type="submission" date="2020-07" db="EMBL/GenBank/DDBJ databases">
        <title>Sequencing the genomes of 1000 actinobacteria strains.</title>
        <authorList>
            <person name="Klenk H.-P."/>
        </authorList>
    </citation>
    <scope>NUCLEOTIDE SEQUENCE [LARGE SCALE GENOMIC DNA]</scope>
    <source>
        <strain evidence="5 6">DSM 23737</strain>
    </source>
</reference>
<dbReference type="InterPro" id="IPR048389">
    <property type="entry name" value="YciQ-like_C"/>
</dbReference>
<keyword evidence="2" id="KW-1133">Transmembrane helix</keyword>
<feature type="transmembrane region" description="Helical" evidence="2">
    <location>
        <begin position="250"/>
        <end position="271"/>
    </location>
</feature>
<evidence type="ECO:0000313" key="6">
    <source>
        <dbReference type="Proteomes" id="UP000524237"/>
    </source>
</evidence>
<evidence type="ECO:0000313" key="5">
    <source>
        <dbReference type="EMBL" id="MBA8828234.1"/>
    </source>
</evidence>
<feature type="transmembrane region" description="Helical" evidence="2">
    <location>
        <begin position="453"/>
        <end position="474"/>
    </location>
</feature>
<feature type="transmembrane region" description="Helical" evidence="2">
    <location>
        <begin position="416"/>
        <end position="441"/>
    </location>
</feature>
<dbReference type="InterPro" id="IPR018702">
    <property type="entry name" value="DUF2207"/>
</dbReference>
<dbReference type="RefSeq" id="WP_182483677.1">
    <property type="nucleotide sequence ID" value="NZ_JACGWU010000001.1"/>
</dbReference>
<keyword evidence="2" id="KW-0472">Membrane</keyword>
<feature type="domain" description="Predicted membrane protein YciQ-like C-terminal" evidence="4">
    <location>
        <begin position="288"/>
        <end position="548"/>
    </location>
</feature>
<evidence type="ECO:0000256" key="1">
    <source>
        <dbReference type="SAM" id="MobiDB-lite"/>
    </source>
</evidence>
<evidence type="ECO:0000259" key="3">
    <source>
        <dbReference type="Pfam" id="PF09972"/>
    </source>
</evidence>
<dbReference type="AlphaFoldDB" id="A0A7W3JS48"/>
<protein>
    <submittedName>
        <fullName evidence="5">Putative membrane protein YgcG</fullName>
    </submittedName>
</protein>
<keyword evidence="6" id="KW-1185">Reference proteome</keyword>